<dbReference type="NCBIfam" id="TIGR00254">
    <property type="entry name" value="GGDEF"/>
    <property type="match status" value="1"/>
</dbReference>
<dbReference type="InterPro" id="IPR001610">
    <property type="entry name" value="PAC"/>
</dbReference>
<dbReference type="InterPro" id="IPR004010">
    <property type="entry name" value="Double_Cache_2"/>
</dbReference>
<organism evidence="11 12">
    <name type="scientific">Amphritea atlantica</name>
    <dbReference type="NCBI Taxonomy" id="355243"/>
    <lineage>
        <taxon>Bacteria</taxon>
        <taxon>Pseudomonadati</taxon>
        <taxon>Pseudomonadota</taxon>
        <taxon>Gammaproteobacteria</taxon>
        <taxon>Oceanospirillales</taxon>
        <taxon>Oceanospirillaceae</taxon>
        <taxon>Amphritea</taxon>
    </lineage>
</organism>
<dbReference type="InterPro" id="IPR043128">
    <property type="entry name" value="Rev_trsase/Diguanyl_cyclase"/>
</dbReference>
<keyword evidence="5 7" id="KW-0472">Membrane</keyword>
<dbReference type="Gene3D" id="3.30.70.270">
    <property type="match status" value="1"/>
</dbReference>
<dbReference type="InterPro" id="IPR000700">
    <property type="entry name" value="PAS-assoc_C"/>
</dbReference>
<dbReference type="SUPFAM" id="SSF55073">
    <property type="entry name" value="Nucleotide cyclase"/>
    <property type="match status" value="1"/>
</dbReference>
<keyword evidence="4 7" id="KW-1133">Transmembrane helix</keyword>
<gene>
    <name evidence="11" type="ORF">KDX31_06640</name>
</gene>
<evidence type="ECO:0000313" key="11">
    <source>
        <dbReference type="EMBL" id="UTW04673.1"/>
    </source>
</evidence>
<evidence type="ECO:0000256" key="1">
    <source>
        <dbReference type="ARBA" id="ARBA00004651"/>
    </source>
</evidence>
<dbReference type="PROSITE" id="PS50112">
    <property type="entry name" value="PAS"/>
    <property type="match status" value="1"/>
</dbReference>
<evidence type="ECO:0000256" key="7">
    <source>
        <dbReference type="SAM" id="Phobius"/>
    </source>
</evidence>
<dbReference type="InterPro" id="IPR033480">
    <property type="entry name" value="sCache_2"/>
</dbReference>
<comment type="subcellular location">
    <subcellularLocation>
        <location evidence="1">Cell membrane</location>
        <topology evidence="1">Multi-pass membrane protein</topology>
    </subcellularLocation>
</comment>
<evidence type="ECO:0000256" key="6">
    <source>
        <dbReference type="SAM" id="Coils"/>
    </source>
</evidence>
<evidence type="ECO:0000256" key="3">
    <source>
        <dbReference type="ARBA" id="ARBA00022692"/>
    </source>
</evidence>
<keyword evidence="3 7" id="KW-0812">Transmembrane</keyword>
<evidence type="ECO:0000259" key="8">
    <source>
        <dbReference type="PROSITE" id="PS50112"/>
    </source>
</evidence>
<dbReference type="PROSITE" id="PS50887">
    <property type="entry name" value="GGDEF"/>
    <property type="match status" value="1"/>
</dbReference>
<reference evidence="11" key="1">
    <citation type="submission" date="2021-04" db="EMBL/GenBank/DDBJ databases">
        <title>Oceanospirillales bacteria with DddD are important DMSP degraders in coastal seawater.</title>
        <authorList>
            <person name="Liu J."/>
        </authorList>
    </citation>
    <scope>NUCLEOTIDE SEQUENCE</scope>
    <source>
        <strain evidence="11">GY6</strain>
    </source>
</reference>
<dbReference type="Proteomes" id="UP001059950">
    <property type="component" value="Chromosome"/>
</dbReference>
<dbReference type="SUPFAM" id="SSF55785">
    <property type="entry name" value="PYP-like sensor domain (PAS domain)"/>
    <property type="match status" value="1"/>
</dbReference>
<name>A0ABY5GXZ6_9GAMM</name>
<dbReference type="PANTHER" id="PTHR46663">
    <property type="entry name" value="DIGUANYLATE CYCLASE DGCT-RELATED"/>
    <property type="match status" value="1"/>
</dbReference>
<evidence type="ECO:0000259" key="10">
    <source>
        <dbReference type="PROSITE" id="PS50887"/>
    </source>
</evidence>
<dbReference type="SMART" id="SM00091">
    <property type="entry name" value="PAS"/>
    <property type="match status" value="1"/>
</dbReference>
<feature type="transmembrane region" description="Helical" evidence="7">
    <location>
        <begin position="352"/>
        <end position="373"/>
    </location>
</feature>
<keyword evidence="12" id="KW-1185">Reference proteome</keyword>
<dbReference type="PROSITE" id="PS50113">
    <property type="entry name" value="PAC"/>
    <property type="match status" value="1"/>
</dbReference>
<dbReference type="SMART" id="SM00267">
    <property type="entry name" value="GGDEF"/>
    <property type="match status" value="1"/>
</dbReference>
<keyword evidence="2" id="KW-1003">Cell membrane</keyword>
<evidence type="ECO:0000256" key="2">
    <source>
        <dbReference type="ARBA" id="ARBA00022475"/>
    </source>
</evidence>
<dbReference type="SMART" id="SM00086">
    <property type="entry name" value="PAC"/>
    <property type="match status" value="1"/>
</dbReference>
<dbReference type="EMBL" id="CP073344">
    <property type="protein sequence ID" value="UTW04673.1"/>
    <property type="molecule type" value="Genomic_DNA"/>
</dbReference>
<keyword evidence="6" id="KW-0175">Coiled coil</keyword>
<dbReference type="InterPro" id="IPR035965">
    <property type="entry name" value="PAS-like_dom_sf"/>
</dbReference>
<feature type="coiled-coil region" evidence="6">
    <location>
        <begin position="38"/>
        <end position="65"/>
    </location>
</feature>
<dbReference type="PANTHER" id="PTHR46663:SF3">
    <property type="entry name" value="SLL0267 PROTEIN"/>
    <property type="match status" value="1"/>
</dbReference>
<feature type="transmembrane region" description="Helical" evidence="7">
    <location>
        <begin position="12"/>
        <end position="35"/>
    </location>
</feature>
<dbReference type="Pfam" id="PF00990">
    <property type="entry name" value="GGDEF"/>
    <property type="match status" value="1"/>
</dbReference>
<feature type="domain" description="PAS" evidence="8">
    <location>
        <begin position="401"/>
        <end position="447"/>
    </location>
</feature>
<evidence type="ECO:0000256" key="5">
    <source>
        <dbReference type="ARBA" id="ARBA00023136"/>
    </source>
</evidence>
<protein>
    <submittedName>
        <fullName evidence="11">Cache domain-containing protein</fullName>
    </submittedName>
</protein>
<evidence type="ECO:0000313" key="12">
    <source>
        <dbReference type="Proteomes" id="UP001059950"/>
    </source>
</evidence>
<dbReference type="CDD" id="cd00130">
    <property type="entry name" value="PAS"/>
    <property type="match status" value="1"/>
</dbReference>
<evidence type="ECO:0000256" key="4">
    <source>
        <dbReference type="ARBA" id="ARBA00022989"/>
    </source>
</evidence>
<accession>A0ABY5GXZ6</accession>
<dbReference type="InterPro" id="IPR029787">
    <property type="entry name" value="Nucleotide_cyclase"/>
</dbReference>
<proteinExistence type="predicted"/>
<dbReference type="NCBIfam" id="TIGR00229">
    <property type="entry name" value="sensory_box"/>
    <property type="match status" value="1"/>
</dbReference>
<dbReference type="InterPro" id="IPR000014">
    <property type="entry name" value="PAS"/>
</dbReference>
<feature type="domain" description="PAC" evidence="9">
    <location>
        <begin position="474"/>
        <end position="526"/>
    </location>
</feature>
<dbReference type="Pfam" id="PF08269">
    <property type="entry name" value="dCache_2"/>
    <property type="match status" value="1"/>
</dbReference>
<dbReference type="SMART" id="SM01049">
    <property type="entry name" value="Cache_2"/>
    <property type="match status" value="2"/>
</dbReference>
<dbReference type="InterPro" id="IPR000160">
    <property type="entry name" value="GGDEF_dom"/>
</dbReference>
<dbReference type="InterPro" id="IPR052163">
    <property type="entry name" value="DGC-Regulatory_Protein"/>
</dbReference>
<feature type="domain" description="GGDEF" evidence="10">
    <location>
        <begin position="559"/>
        <end position="693"/>
    </location>
</feature>
<sequence length="709" mass="81202">MYKNNNSTRFPALLLWGVSFIIILLLLSQTLYFFFSTKSQHQQQLTSLRENLMQEQRKRLDAEMTDAEYMIGQMFTEATDLLKRESRLQTRQALQLMNSLYQRYHQQLSEAEMQQMLIEALRDIRFFDGRGYYFIDRMDGTAVLLPTAPQLEGRSLLDNQDDTGHYIMRGLIEAVSNSRRAGYSNYRWYAPDNDQVMKDKVAYVEVFEPYDWIVGTGDYLYRFEDDLKPRIYNYIRNIRFGNTGYFALATSDGTLLASGVTPELEGINFIDVPEPRIRDSARSVIETARNGGGYLFSDWYRSGSTNPSKKLSLIQPLNDRGWVLIAGIFQDELTELLSAQEQSRDSEIRTIVLNQVIAFTIIGLLALLITLTYSRWLKSRFKRYERDINRQQAMLRKTADSLKLSSLIFESAYEGVIVSDADNRILQVNAAFTRITGYSEAEVVGKTPSVLSSGLQDDSFYRRMWQSLVAEGVWRGEIWNKRKDGEIYPEWLSISLNKDVSGQVQNYIAIFYDITQRKELEQQLRSMAETDSLTGLANRRSLMGSLNRDLSFRERYQSPGIALFFVDLDHFKTINDTYGHDVGDSVLIEVANRLISCLRESDLACRVGGDEFVVLSKYKEEGGDQQLWQLGNRLLDQLIQPFSFADINIDISCSIGFAVHHPGEDAFALMKSADQALYEAKHQGRGRAVFYTDTRNAIACPSPAEAETP</sequence>
<dbReference type="CDD" id="cd01949">
    <property type="entry name" value="GGDEF"/>
    <property type="match status" value="1"/>
</dbReference>
<dbReference type="Gene3D" id="3.30.450.20">
    <property type="entry name" value="PAS domain"/>
    <property type="match status" value="3"/>
</dbReference>
<dbReference type="Pfam" id="PF13426">
    <property type="entry name" value="PAS_9"/>
    <property type="match status" value="1"/>
</dbReference>
<evidence type="ECO:0000259" key="9">
    <source>
        <dbReference type="PROSITE" id="PS50113"/>
    </source>
</evidence>